<accession>A0ABM1TAZ5</accession>
<evidence type="ECO:0000313" key="4">
    <source>
        <dbReference type="RefSeq" id="XP_022253051.1"/>
    </source>
</evidence>
<feature type="domain" description="C2H2-type" evidence="2">
    <location>
        <begin position="19"/>
        <end position="47"/>
    </location>
</feature>
<keyword evidence="3" id="KW-1185">Reference proteome</keyword>
<dbReference type="GeneID" id="111088156"/>
<keyword evidence="1" id="KW-0479">Metal-binding</keyword>
<name>A0ABM1TAZ5_LIMPO</name>
<dbReference type="InterPro" id="IPR013087">
    <property type="entry name" value="Znf_C2H2_type"/>
</dbReference>
<keyword evidence="1" id="KW-0862">Zinc</keyword>
<dbReference type="Gene3D" id="3.30.160.60">
    <property type="entry name" value="Classic Zinc Finger"/>
    <property type="match status" value="1"/>
</dbReference>
<dbReference type="RefSeq" id="XP_022253051.1">
    <property type="nucleotide sequence ID" value="XM_022397343.1"/>
</dbReference>
<organism evidence="3 4">
    <name type="scientific">Limulus polyphemus</name>
    <name type="common">Atlantic horseshoe crab</name>
    <dbReference type="NCBI Taxonomy" id="6850"/>
    <lineage>
        <taxon>Eukaryota</taxon>
        <taxon>Metazoa</taxon>
        <taxon>Ecdysozoa</taxon>
        <taxon>Arthropoda</taxon>
        <taxon>Chelicerata</taxon>
        <taxon>Merostomata</taxon>
        <taxon>Xiphosura</taxon>
        <taxon>Limulidae</taxon>
        <taxon>Limulus</taxon>
    </lineage>
</organism>
<evidence type="ECO:0000313" key="3">
    <source>
        <dbReference type="Proteomes" id="UP000694941"/>
    </source>
</evidence>
<keyword evidence="1" id="KW-0863">Zinc-finger</keyword>
<dbReference type="PROSITE" id="PS00028">
    <property type="entry name" value="ZINC_FINGER_C2H2_1"/>
    <property type="match status" value="1"/>
</dbReference>
<dbReference type="SUPFAM" id="SSF57667">
    <property type="entry name" value="beta-beta-alpha zinc fingers"/>
    <property type="match status" value="1"/>
</dbReference>
<protein>
    <submittedName>
        <fullName evidence="4">Zinc finger protein 530-like</fullName>
    </submittedName>
</protein>
<gene>
    <name evidence="4" type="primary">LOC111088156</name>
</gene>
<evidence type="ECO:0000259" key="2">
    <source>
        <dbReference type="PROSITE" id="PS50157"/>
    </source>
</evidence>
<reference evidence="4" key="1">
    <citation type="submission" date="2025-08" db="UniProtKB">
        <authorList>
            <consortium name="RefSeq"/>
        </authorList>
    </citation>
    <scope>IDENTIFICATION</scope>
    <source>
        <tissue evidence="4">Muscle</tissue>
    </source>
</reference>
<dbReference type="InterPro" id="IPR036236">
    <property type="entry name" value="Znf_C2H2_sf"/>
</dbReference>
<proteinExistence type="predicted"/>
<dbReference type="PROSITE" id="PS50157">
    <property type="entry name" value="ZINC_FINGER_C2H2_2"/>
    <property type="match status" value="1"/>
</dbReference>
<evidence type="ECO:0000256" key="1">
    <source>
        <dbReference type="PROSITE-ProRule" id="PRU00042"/>
    </source>
</evidence>
<sequence>MTGNMHRHRRAHLYETVKFSCVLCQRSYVRKHDLLRHVQRKHSEDWKLCLDSSHRNQLPFSNCEVGEDDIRNPWHLLHTFGPYPALGEHVPQRCTPRRCVVCGKQKIQRRSRIQCRKCGVAFCMDNKKNCFIDFHMNMIHSK</sequence>
<dbReference type="Proteomes" id="UP000694941">
    <property type="component" value="Unplaced"/>
</dbReference>